<evidence type="ECO:0000313" key="3">
    <source>
        <dbReference type="Proteomes" id="UP000612808"/>
    </source>
</evidence>
<dbReference type="InterPro" id="IPR000415">
    <property type="entry name" value="Nitroreductase-like"/>
</dbReference>
<gene>
    <name evidence="2" type="ORF">Aru02nite_08600</name>
</gene>
<dbReference type="InterPro" id="IPR050627">
    <property type="entry name" value="Nitroreductase/BluB"/>
</dbReference>
<dbReference type="SUPFAM" id="SSF55469">
    <property type="entry name" value="FMN-dependent nitroreductase-like"/>
    <property type="match status" value="2"/>
</dbReference>
<proteinExistence type="predicted"/>
<dbReference type="PANTHER" id="PTHR23026">
    <property type="entry name" value="NADPH NITROREDUCTASE"/>
    <property type="match status" value="1"/>
</dbReference>
<evidence type="ECO:0008006" key="4">
    <source>
        <dbReference type="Google" id="ProtNLM"/>
    </source>
</evidence>
<reference evidence="2" key="1">
    <citation type="submission" date="2021-01" db="EMBL/GenBank/DDBJ databases">
        <title>Whole genome shotgun sequence of Actinocatenispora rupis NBRC 107355.</title>
        <authorList>
            <person name="Komaki H."/>
            <person name="Tamura T."/>
        </authorList>
    </citation>
    <scope>NUCLEOTIDE SEQUENCE</scope>
    <source>
        <strain evidence="2">NBRC 107355</strain>
    </source>
</reference>
<dbReference type="GO" id="GO:0016491">
    <property type="term" value="F:oxidoreductase activity"/>
    <property type="evidence" value="ECO:0007669"/>
    <property type="project" value="InterPro"/>
</dbReference>
<accession>A0A8J3IU60</accession>
<feature type="region of interest" description="Disordered" evidence="1">
    <location>
        <begin position="288"/>
        <end position="322"/>
    </location>
</feature>
<dbReference type="NCBIfam" id="NF047509">
    <property type="entry name" value="Rv3131_FMN_oxido"/>
    <property type="match status" value="1"/>
</dbReference>
<feature type="region of interest" description="Disordered" evidence="1">
    <location>
        <begin position="61"/>
        <end position="96"/>
    </location>
</feature>
<dbReference type="RefSeq" id="WP_373324839.1">
    <property type="nucleotide sequence ID" value="NZ_BAAAZM010000002.1"/>
</dbReference>
<name>A0A8J3IU60_9ACTN</name>
<dbReference type="EMBL" id="BOMB01000004">
    <property type="protein sequence ID" value="GID09971.1"/>
    <property type="molecule type" value="Genomic_DNA"/>
</dbReference>
<sequence>MSELRDLLRRVERDLQRQGSGAEQSHPAALWRQLVELRERAEHGDPGDPELLGAAHALAHQTDDIAAPPPVRTVPARDRRGGGGAGRSRASAADADRTAAETVERLVTAVAAAIRAPSLHNSQPWRFVVRADRVDVRLDPARRLDVADPDGSAARIACGAAVHNLTLAFPVLLGREADVTVLPDRSDPDLVARLRPGQARPATPRERAGYAAIPRRRTNRYPFRDDVPVQPGQYWALGEVARAEHGWLTVITDADRRRRIGAMVAEADRTLSADPAYRAELASWVRRDPHTDDGVPTASAGIRPEVGDPLRGRDYGGRTRRPGRGFEAEPLLAVLGGPGERAADQITVGRALQAVLLAATEAGLAVSLYSQPFEVPAMRARLRRLIDRLGAPYLVLRIGYPSRPSPTTPRRPPPAVVDRAD</sequence>
<evidence type="ECO:0000256" key="1">
    <source>
        <dbReference type="SAM" id="MobiDB-lite"/>
    </source>
</evidence>
<dbReference type="AlphaFoldDB" id="A0A8J3IU60"/>
<keyword evidence="3" id="KW-1185">Reference proteome</keyword>
<protein>
    <recommendedName>
        <fullName evidence="4">Nitroreductase family protein</fullName>
    </recommendedName>
</protein>
<evidence type="ECO:0000313" key="2">
    <source>
        <dbReference type="EMBL" id="GID09971.1"/>
    </source>
</evidence>
<dbReference type="Proteomes" id="UP000612808">
    <property type="component" value="Unassembled WGS sequence"/>
</dbReference>
<dbReference type="Gene3D" id="3.40.109.10">
    <property type="entry name" value="NADH Oxidase"/>
    <property type="match status" value="2"/>
</dbReference>
<feature type="region of interest" description="Disordered" evidence="1">
    <location>
        <begin position="400"/>
        <end position="421"/>
    </location>
</feature>
<feature type="compositionally biased region" description="Pro residues" evidence="1">
    <location>
        <begin position="403"/>
        <end position="415"/>
    </location>
</feature>
<feature type="compositionally biased region" description="Basic and acidic residues" evidence="1">
    <location>
        <begin position="305"/>
        <end position="317"/>
    </location>
</feature>
<comment type="caution">
    <text evidence="2">The sequence shown here is derived from an EMBL/GenBank/DDBJ whole genome shotgun (WGS) entry which is preliminary data.</text>
</comment>
<organism evidence="2 3">
    <name type="scientific">Actinocatenispora rupis</name>
    <dbReference type="NCBI Taxonomy" id="519421"/>
    <lineage>
        <taxon>Bacteria</taxon>
        <taxon>Bacillati</taxon>
        <taxon>Actinomycetota</taxon>
        <taxon>Actinomycetes</taxon>
        <taxon>Micromonosporales</taxon>
        <taxon>Micromonosporaceae</taxon>
        <taxon>Actinocatenispora</taxon>
    </lineage>
</organism>
<dbReference type="PANTHER" id="PTHR23026:SF123">
    <property type="entry name" value="NAD(P)H NITROREDUCTASE RV3131-RELATED"/>
    <property type="match status" value="1"/>
</dbReference>